<evidence type="ECO:0000256" key="6">
    <source>
        <dbReference type="PROSITE-ProRule" id="PRU00169"/>
    </source>
</evidence>
<dbReference type="GO" id="GO:0000160">
    <property type="term" value="P:phosphorelay signal transduction system"/>
    <property type="evidence" value="ECO:0007669"/>
    <property type="project" value="InterPro"/>
</dbReference>
<dbReference type="PANTHER" id="PTHR32071:SF113">
    <property type="entry name" value="ALGINATE BIOSYNTHESIS TRANSCRIPTIONAL REGULATORY PROTEIN ALGB"/>
    <property type="match status" value="1"/>
</dbReference>
<evidence type="ECO:0000256" key="2">
    <source>
        <dbReference type="ARBA" id="ARBA00022840"/>
    </source>
</evidence>
<evidence type="ECO:0000256" key="1">
    <source>
        <dbReference type="ARBA" id="ARBA00022741"/>
    </source>
</evidence>
<dbReference type="PROSITE" id="PS50045">
    <property type="entry name" value="SIGMA54_INTERACT_4"/>
    <property type="match status" value="1"/>
</dbReference>
<dbReference type="SUPFAM" id="SSF52172">
    <property type="entry name" value="CheY-like"/>
    <property type="match status" value="1"/>
</dbReference>
<dbReference type="InterPro" id="IPR025944">
    <property type="entry name" value="Sigma_54_int_dom_CS"/>
</dbReference>
<dbReference type="Proteomes" id="UP000029868">
    <property type="component" value="Unassembled WGS sequence"/>
</dbReference>
<keyword evidence="5" id="KW-0804">Transcription</keyword>
<feature type="domain" description="Sigma-54 factor interaction" evidence="7">
    <location>
        <begin position="156"/>
        <end position="388"/>
    </location>
</feature>
<sequence length="487" mass="53887">MKKEGKILIVDDDEDILTAGKLLLKRHFSQISTCNVPEHIPQFINDQHFDAIILDMNFGPGESSGAQGFYWLQKILEIKPESVIIMITAHGGVNVAVEAMKLGATDYIAKPWQNEKVIATISTAVLLGRSRSEAQTLRETNKVLVQASNSASQQNMLGQSRAMKQIQSLISRSAPTEANVMILGENGTGKELVAREIHQQSARAQHVFMSVDLGAISETLFESELFGHKKGAFTGAQHDRIGRLQAADGGTLFLDEIGNLPLHLQAKLLTVLEQRKVTPLGENKAIAFNVRVVSATNLKAEVLKDEQRFRPDLLFRLNTVEIKLPPLRERSDDIAIIAHHYVDFYAKKYQQQGKSIKQLSNEALAAITTYAWPGNIRELRHAIERAMILSQARVLTAADFQLDIVTTGQQSMPVDEHASTATTTAPATQTAFTGETLQQPAELNLEQIEKSAIGLALKKHRFNISHTAKELGLTRAALYRRMEKHGL</sequence>
<keyword evidence="1" id="KW-0547">Nucleotide-binding</keyword>
<dbReference type="InterPro" id="IPR001789">
    <property type="entry name" value="Sig_transdc_resp-reg_receiver"/>
</dbReference>
<dbReference type="AlphaFoldDB" id="A0A099KMN6"/>
<dbReference type="SUPFAM" id="SSF46689">
    <property type="entry name" value="Homeodomain-like"/>
    <property type="match status" value="1"/>
</dbReference>
<dbReference type="InterPro" id="IPR002197">
    <property type="entry name" value="HTH_Fis"/>
</dbReference>
<dbReference type="GO" id="GO:0006355">
    <property type="term" value="P:regulation of DNA-templated transcription"/>
    <property type="evidence" value="ECO:0007669"/>
    <property type="project" value="InterPro"/>
</dbReference>
<evidence type="ECO:0000259" key="7">
    <source>
        <dbReference type="PROSITE" id="PS50045"/>
    </source>
</evidence>
<keyword evidence="4" id="KW-0238">DNA-binding</keyword>
<evidence type="ECO:0000256" key="5">
    <source>
        <dbReference type="ARBA" id="ARBA00023163"/>
    </source>
</evidence>
<feature type="modified residue" description="4-aspartylphosphate" evidence="6">
    <location>
        <position position="55"/>
    </location>
</feature>
<evidence type="ECO:0000313" key="10">
    <source>
        <dbReference type="Proteomes" id="UP000029868"/>
    </source>
</evidence>
<dbReference type="EMBL" id="JQEC01000040">
    <property type="protein sequence ID" value="KGJ91731.1"/>
    <property type="molecule type" value="Genomic_DNA"/>
</dbReference>
<dbReference type="InterPro" id="IPR002078">
    <property type="entry name" value="Sigma_54_int"/>
</dbReference>
<dbReference type="InterPro" id="IPR027417">
    <property type="entry name" value="P-loop_NTPase"/>
</dbReference>
<gene>
    <name evidence="9" type="ORF">GAB14E_3213</name>
</gene>
<dbReference type="PROSITE" id="PS50110">
    <property type="entry name" value="RESPONSE_REGULATORY"/>
    <property type="match status" value="1"/>
</dbReference>
<feature type="domain" description="Response regulatory" evidence="8">
    <location>
        <begin position="6"/>
        <end position="125"/>
    </location>
</feature>
<keyword evidence="6" id="KW-0597">Phosphoprotein</keyword>
<dbReference type="Gene3D" id="1.10.10.60">
    <property type="entry name" value="Homeodomain-like"/>
    <property type="match status" value="1"/>
</dbReference>
<dbReference type="CDD" id="cd00009">
    <property type="entry name" value="AAA"/>
    <property type="match status" value="1"/>
</dbReference>
<dbReference type="SMART" id="SM00382">
    <property type="entry name" value="AAA"/>
    <property type="match status" value="1"/>
</dbReference>
<keyword evidence="3" id="KW-0805">Transcription regulation</keyword>
<dbReference type="SUPFAM" id="SSF52540">
    <property type="entry name" value="P-loop containing nucleoside triphosphate hydrolases"/>
    <property type="match status" value="1"/>
</dbReference>
<dbReference type="Pfam" id="PF00072">
    <property type="entry name" value="Response_reg"/>
    <property type="match status" value="1"/>
</dbReference>
<evidence type="ECO:0000313" key="9">
    <source>
        <dbReference type="EMBL" id="KGJ91731.1"/>
    </source>
</evidence>
<dbReference type="Gene3D" id="1.10.8.60">
    <property type="match status" value="1"/>
</dbReference>
<dbReference type="InterPro" id="IPR009057">
    <property type="entry name" value="Homeodomain-like_sf"/>
</dbReference>
<dbReference type="PRINTS" id="PR01590">
    <property type="entry name" value="HTHFIS"/>
</dbReference>
<evidence type="ECO:0000256" key="4">
    <source>
        <dbReference type="ARBA" id="ARBA00023125"/>
    </source>
</evidence>
<accession>A0A099KMN6</accession>
<proteinExistence type="predicted"/>
<evidence type="ECO:0000259" key="8">
    <source>
        <dbReference type="PROSITE" id="PS50110"/>
    </source>
</evidence>
<comment type="caution">
    <text evidence="9">The sequence shown here is derived from an EMBL/GenBank/DDBJ whole genome shotgun (WGS) entry which is preliminary data.</text>
</comment>
<dbReference type="OrthoDB" id="9804019at2"/>
<dbReference type="PROSITE" id="PS00676">
    <property type="entry name" value="SIGMA54_INTERACT_2"/>
    <property type="match status" value="1"/>
</dbReference>
<reference evidence="9 10" key="1">
    <citation type="submission" date="2014-08" db="EMBL/GenBank/DDBJ databases">
        <title>Genomic and Phenotypic Diversity of Colwellia psychrerythraea strains from Disparate Marine Basins.</title>
        <authorList>
            <person name="Techtmann S.M."/>
            <person name="Stelling S.C."/>
            <person name="Utturkar S.M."/>
            <person name="Alshibli N."/>
            <person name="Harris A."/>
            <person name="Brown S.D."/>
            <person name="Hazen T.C."/>
        </authorList>
    </citation>
    <scope>NUCLEOTIDE SEQUENCE [LARGE SCALE GENOMIC DNA]</scope>
    <source>
        <strain evidence="9 10">GAB14E</strain>
    </source>
</reference>
<dbReference type="InterPro" id="IPR058031">
    <property type="entry name" value="AAA_lid_NorR"/>
</dbReference>
<dbReference type="PROSITE" id="PS00688">
    <property type="entry name" value="SIGMA54_INTERACT_3"/>
    <property type="match status" value="1"/>
</dbReference>
<protein>
    <submittedName>
        <fullName evidence="9">Two component, sigma54 specific, transcriptional regulator, Fis family</fullName>
    </submittedName>
</protein>
<dbReference type="InterPro" id="IPR011006">
    <property type="entry name" value="CheY-like_superfamily"/>
</dbReference>
<dbReference type="PANTHER" id="PTHR32071">
    <property type="entry name" value="TRANSCRIPTIONAL REGULATORY PROTEIN"/>
    <property type="match status" value="1"/>
</dbReference>
<dbReference type="GO" id="GO:0043565">
    <property type="term" value="F:sequence-specific DNA binding"/>
    <property type="evidence" value="ECO:0007669"/>
    <property type="project" value="InterPro"/>
</dbReference>
<dbReference type="Pfam" id="PF00158">
    <property type="entry name" value="Sigma54_activat"/>
    <property type="match status" value="1"/>
</dbReference>
<dbReference type="Gene3D" id="3.40.50.2300">
    <property type="match status" value="1"/>
</dbReference>
<dbReference type="GO" id="GO:0005524">
    <property type="term" value="F:ATP binding"/>
    <property type="evidence" value="ECO:0007669"/>
    <property type="project" value="UniProtKB-KW"/>
</dbReference>
<dbReference type="RefSeq" id="WP_033082941.1">
    <property type="nucleotide sequence ID" value="NZ_JQEC01000040.1"/>
</dbReference>
<keyword evidence="2" id="KW-0067">ATP-binding</keyword>
<organism evidence="9 10">
    <name type="scientific">Colwellia psychrerythraea</name>
    <name type="common">Vibrio psychroerythus</name>
    <dbReference type="NCBI Taxonomy" id="28229"/>
    <lineage>
        <taxon>Bacteria</taxon>
        <taxon>Pseudomonadati</taxon>
        <taxon>Pseudomonadota</taxon>
        <taxon>Gammaproteobacteria</taxon>
        <taxon>Alteromonadales</taxon>
        <taxon>Colwelliaceae</taxon>
        <taxon>Colwellia</taxon>
    </lineage>
</organism>
<evidence type="ECO:0000256" key="3">
    <source>
        <dbReference type="ARBA" id="ARBA00023015"/>
    </source>
</evidence>
<dbReference type="SMART" id="SM00448">
    <property type="entry name" value="REC"/>
    <property type="match status" value="1"/>
</dbReference>
<dbReference type="Pfam" id="PF25601">
    <property type="entry name" value="AAA_lid_14"/>
    <property type="match status" value="1"/>
</dbReference>
<dbReference type="CDD" id="cd00156">
    <property type="entry name" value="REC"/>
    <property type="match status" value="1"/>
</dbReference>
<name>A0A099KMN6_COLPS</name>
<dbReference type="InterPro" id="IPR025943">
    <property type="entry name" value="Sigma_54_int_dom_ATP-bd_2"/>
</dbReference>
<dbReference type="FunFam" id="3.40.50.300:FF:000006">
    <property type="entry name" value="DNA-binding transcriptional regulator NtrC"/>
    <property type="match status" value="1"/>
</dbReference>
<dbReference type="Pfam" id="PF02954">
    <property type="entry name" value="HTH_8"/>
    <property type="match status" value="1"/>
</dbReference>
<dbReference type="InterPro" id="IPR003593">
    <property type="entry name" value="AAA+_ATPase"/>
</dbReference>
<dbReference type="PATRIC" id="fig|28229.3.peg.2933"/>
<dbReference type="Gene3D" id="3.40.50.300">
    <property type="entry name" value="P-loop containing nucleotide triphosphate hydrolases"/>
    <property type="match status" value="1"/>
</dbReference>